<evidence type="ECO:0000313" key="1">
    <source>
        <dbReference type="EMBL" id="KKM92881.1"/>
    </source>
</evidence>
<proteinExistence type="predicted"/>
<sequence length="75" mass="7928">MKAMKRSTLATLINATLFSVVAGTSFSSLAAEEAAKKSNQLEVIQVTARKRVENAQEVPVAVSALQGDNLDAYSS</sequence>
<accession>A0A0F9M0M5</accession>
<name>A0A0F9M0M5_9ZZZZ</name>
<evidence type="ECO:0008006" key="2">
    <source>
        <dbReference type="Google" id="ProtNLM"/>
    </source>
</evidence>
<organism evidence="1">
    <name type="scientific">marine sediment metagenome</name>
    <dbReference type="NCBI Taxonomy" id="412755"/>
    <lineage>
        <taxon>unclassified sequences</taxon>
        <taxon>metagenomes</taxon>
        <taxon>ecological metagenomes</taxon>
    </lineage>
</organism>
<dbReference type="EMBL" id="LAZR01006339">
    <property type="protein sequence ID" value="KKM92881.1"/>
    <property type="molecule type" value="Genomic_DNA"/>
</dbReference>
<gene>
    <name evidence="1" type="ORF">LCGC14_1213970</name>
</gene>
<reference evidence="1" key="1">
    <citation type="journal article" date="2015" name="Nature">
        <title>Complex archaea that bridge the gap between prokaryotes and eukaryotes.</title>
        <authorList>
            <person name="Spang A."/>
            <person name="Saw J.H."/>
            <person name="Jorgensen S.L."/>
            <person name="Zaremba-Niedzwiedzka K."/>
            <person name="Martijn J."/>
            <person name="Lind A.E."/>
            <person name="van Eijk R."/>
            <person name="Schleper C."/>
            <person name="Guy L."/>
            <person name="Ettema T.J."/>
        </authorList>
    </citation>
    <scope>NUCLEOTIDE SEQUENCE</scope>
</reference>
<protein>
    <recommendedName>
        <fullName evidence="2">TonB-dependent receptor</fullName>
    </recommendedName>
</protein>
<feature type="non-terminal residue" evidence="1">
    <location>
        <position position="75"/>
    </location>
</feature>
<dbReference type="AlphaFoldDB" id="A0A0F9M0M5"/>
<comment type="caution">
    <text evidence="1">The sequence shown here is derived from an EMBL/GenBank/DDBJ whole genome shotgun (WGS) entry which is preliminary data.</text>
</comment>